<feature type="non-terminal residue" evidence="1">
    <location>
        <position position="1"/>
    </location>
</feature>
<name>A0A1H3HXU6_EUBBA</name>
<dbReference type="Proteomes" id="UP000199652">
    <property type="component" value="Unassembled WGS sequence"/>
</dbReference>
<dbReference type="STRING" id="1528.SAMN04488579_1201"/>
<accession>A0A1H3HXU6</accession>
<protein>
    <submittedName>
        <fullName evidence="1">Uncharacterized protein</fullName>
    </submittedName>
</protein>
<evidence type="ECO:0000313" key="1">
    <source>
        <dbReference type="EMBL" id="SDY20277.1"/>
    </source>
</evidence>
<dbReference type="AlphaFoldDB" id="A0A1H3HXU6"/>
<organism evidence="1 2">
    <name type="scientific">Eubacterium barkeri</name>
    <name type="common">Clostridium barkeri</name>
    <dbReference type="NCBI Taxonomy" id="1528"/>
    <lineage>
        <taxon>Bacteria</taxon>
        <taxon>Bacillati</taxon>
        <taxon>Bacillota</taxon>
        <taxon>Clostridia</taxon>
        <taxon>Eubacteriales</taxon>
        <taxon>Eubacteriaceae</taxon>
        <taxon>Eubacterium</taxon>
    </lineage>
</organism>
<evidence type="ECO:0000313" key="2">
    <source>
        <dbReference type="Proteomes" id="UP000199652"/>
    </source>
</evidence>
<gene>
    <name evidence="1" type="ORF">SAMN04488579_1201</name>
</gene>
<reference evidence="2" key="1">
    <citation type="submission" date="2016-10" db="EMBL/GenBank/DDBJ databases">
        <authorList>
            <person name="Varghese N."/>
            <person name="Submissions S."/>
        </authorList>
    </citation>
    <scope>NUCLEOTIDE SEQUENCE [LARGE SCALE GENOMIC DNA]</scope>
    <source>
        <strain evidence="2">VPI 5359</strain>
    </source>
</reference>
<dbReference type="EMBL" id="FNOU01000020">
    <property type="protein sequence ID" value="SDY20277.1"/>
    <property type="molecule type" value="Genomic_DNA"/>
</dbReference>
<keyword evidence="2" id="KW-1185">Reference proteome</keyword>
<sequence>SGVVINADTSKPMADVVYNSGKSTKFINKTDGTFSEVQLPDNSKVEADEIERAHILKDKSIKIFYNDKKTQQKLVIHISATGEMTKAKAYPQSMTLNGLAYGGKYEKSKLILDTTTFKIKSCDVRVGIMYHNYFINRPYYTIFAIKKGTPLTQVNEVNKKDKLMEVLGTDNVALDDYKKIEEYNFAEGDMIQILCPEGKFQLGDSEGKDPLAEVVGGEKGNNSIYELTANGFKEIYNEKPTISGNETPLYGKYNQATWGTIAGQEEILHPYYNGIEFKDDRDMAGEYVGGGFKITKKDGKTTFGVTNGPASNTTPGVWEAKYDVTDAWGRVGDTKTRQIVQLPNIDGKISIEEMVPKMNEGKVVPGFVDFPDAVVNSDLKTVTLPSQIVINADLKLSPICIKYENETTTEFKNNANGAFEVVALPDGGKIGADQISAVTIKADKSVSIATKYRNAQNNEVSLTISSEGVVNYPLGVSVEYVRFKNGEGYIDIPSTYDGSVDKYIRPGKEAELELKYVNLIPTGVDITGQFKVNDLKIGDTWCDITSVLVRGQDYSDQLPEKGNGQTIAERTFTGVIPGDSNTSCNINLKVIIPESVSLDITQALDQKLPLLTFIASFEGGNIIGNTPLTQTMAVITHPIAKGKNLVWNDMDTSLPAGYAKDNLGLARCYDDVNFHRLSESSTASGLKCIEEKYRVYNFATQKWADSSQHDFEALNNGMAVYGYEFTVKDSRREKQITEEEDALKTTAYGKLFVAEFVTHSTDESTFILTNDITLNLSETQIAYLGEQGVKNEIKKQLEVKGIIDKGGESLELADVTVDCSTLDYSNPVPKTYMCSLSLGSGDGEADQSFLLRVQKNSWSYNTKDRTEENGASGFIVIPKSIELKRSEPGMLAATDEIFFANYQNATDVVYNLSVDKTFNLVKESDVTNQVEVNTSADGSTEQTDNKLSIGEIRNTNGQGNGKIINFSASSTQADYSKGRWTGNVTFYLDRN</sequence>
<proteinExistence type="predicted"/>